<feature type="transmembrane region" description="Helical" evidence="1">
    <location>
        <begin position="20"/>
        <end position="45"/>
    </location>
</feature>
<dbReference type="AlphaFoldDB" id="A0A6C0E554"/>
<sequence>MDLELDISSVWMWTLPLWGLFLLVFYLGAVLTVPMSIPSIGAATLNKRVRVE</sequence>
<keyword evidence="1" id="KW-0472">Membrane</keyword>
<accession>A0A6C0E554</accession>
<protein>
    <submittedName>
        <fullName evidence="2">Uncharacterized protein</fullName>
    </submittedName>
</protein>
<organism evidence="2">
    <name type="scientific">viral metagenome</name>
    <dbReference type="NCBI Taxonomy" id="1070528"/>
    <lineage>
        <taxon>unclassified sequences</taxon>
        <taxon>metagenomes</taxon>
        <taxon>organismal metagenomes</taxon>
    </lineage>
</organism>
<proteinExistence type="predicted"/>
<evidence type="ECO:0000313" key="2">
    <source>
        <dbReference type="EMBL" id="QHT24286.1"/>
    </source>
</evidence>
<dbReference type="EMBL" id="MN739743">
    <property type="protein sequence ID" value="QHT24286.1"/>
    <property type="molecule type" value="Genomic_DNA"/>
</dbReference>
<reference evidence="2" key="1">
    <citation type="journal article" date="2020" name="Nature">
        <title>Giant virus diversity and host interactions through global metagenomics.</title>
        <authorList>
            <person name="Schulz F."/>
            <person name="Roux S."/>
            <person name="Paez-Espino D."/>
            <person name="Jungbluth S."/>
            <person name="Walsh D.A."/>
            <person name="Denef V.J."/>
            <person name="McMahon K.D."/>
            <person name="Konstantinidis K.T."/>
            <person name="Eloe-Fadrosh E.A."/>
            <person name="Kyrpides N.C."/>
            <person name="Woyke T."/>
        </authorList>
    </citation>
    <scope>NUCLEOTIDE SEQUENCE</scope>
    <source>
        <strain evidence="2">GVMAG-M-3300023179-138</strain>
    </source>
</reference>
<keyword evidence="1" id="KW-0812">Transmembrane</keyword>
<name>A0A6C0E554_9ZZZZ</name>
<evidence type="ECO:0000256" key="1">
    <source>
        <dbReference type="SAM" id="Phobius"/>
    </source>
</evidence>
<keyword evidence="1" id="KW-1133">Transmembrane helix</keyword>